<protein>
    <submittedName>
        <fullName evidence="1">Type VI secretion protein</fullName>
    </submittedName>
</protein>
<organism evidence="1">
    <name type="scientific">Echinostoma caproni</name>
    <dbReference type="NCBI Taxonomy" id="27848"/>
    <lineage>
        <taxon>Eukaryota</taxon>
        <taxon>Metazoa</taxon>
        <taxon>Spiralia</taxon>
        <taxon>Lophotrochozoa</taxon>
        <taxon>Platyhelminthes</taxon>
        <taxon>Trematoda</taxon>
        <taxon>Digenea</taxon>
        <taxon>Plagiorchiida</taxon>
        <taxon>Echinostomata</taxon>
        <taxon>Echinostomatoidea</taxon>
        <taxon>Echinostomatidae</taxon>
        <taxon>Echinostoma</taxon>
    </lineage>
</organism>
<proteinExistence type="predicted"/>
<dbReference type="WBParaSite" id="ECPE_0000169101-mRNA-1">
    <property type="protein sequence ID" value="ECPE_0000169101-mRNA-1"/>
    <property type="gene ID" value="ECPE_0000169101"/>
</dbReference>
<accession>A0A183A406</accession>
<sequence>LGLTKAWGLHPQWTIWHGQWLMGAAVSTTLTTCVRIPDQVEERTPCLTYKVF</sequence>
<dbReference type="AlphaFoldDB" id="A0A183A406"/>
<name>A0A183A406_9TREM</name>
<evidence type="ECO:0000313" key="1">
    <source>
        <dbReference type="WBParaSite" id="ECPE_0000169101-mRNA-1"/>
    </source>
</evidence>
<reference evidence="1" key="1">
    <citation type="submission" date="2016-06" db="UniProtKB">
        <authorList>
            <consortium name="WormBaseParasite"/>
        </authorList>
    </citation>
    <scope>IDENTIFICATION</scope>
</reference>